<dbReference type="InterPro" id="IPR050750">
    <property type="entry name" value="C5-MTase"/>
</dbReference>
<evidence type="ECO:0000313" key="7">
    <source>
        <dbReference type="Proteomes" id="UP001152797"/>
    </source>
</evidence>
<dbReference type="PRINTS" id="PR00105">
    <property type="entry name" value="C5METTRFRASE"/>
</dbReference>
<comment type="caution">
    <text evidence="5">The sequence shown here is derived from an EMBL/GenBank/DDBJ whole genome shotgun (WGS) entry which is preliminary data.</text>
</comment>
<dbReference type="Gene3D" id="3.40.50.150">
    <property type="entry name" value="Vaccinia Virus protein VP39"/>
    <property type="match status" value="1"/>
</dbReference>
<dbReference type="GO" id="GO:0032259">
    <property type="term" value="P:methylation"/>
    <property type="evidence" value="ECO:0007669"/>
    <property type="project" value="UniProtKB-KW"/>
</dbReference>
<reference evidence="6 7" key="2">
    <citation type="submission" date="2024-05" db="EMBL/GenBank/DDBJ databases">
        <authorList>
            <person name="Chen Y."/>
            <person name="Shah S."/>
            <person name="Dougan E. K."/>
            <person name="Thang M."/>
            <person name="Chan C."/>
        </authorList>
    </citation>
    <scope>NUCLEOTIDE SEQUENCE [LARGE SCALE GENOMIC DNA]</scope>
</reference>
<feature type="compositionally biased region" description="Polar residues" evidence="4">
    <location>
        <begin position="1"/>
        <end position="10"/>
    </location>
</feature>
<proteinExistence type="predicted"/>
<dbReference type="InterPro" id="IPR001525">
    <property type="entry name" value="C5_MeTfrase"/>
</dbReference>
<evidence type="ECO:0000313" key="6">
    <source>
        <dbReference type="EMBL" id="CAL4768659.1"/>
    </source>
</evidence>
<dbReference type="Proteomes" id="UP001152797">
    <property type="component" value="Unassembled WGS sequence"/>
</dbReference>
<reference evidence="5" key="1">
    <citation type="submission" date="2022-10" db="EMBL/GenBank/DDBJ databases">
        <authorList>
            <person name="Chen Y."/>
            <person name="Dougan E. K."/>
            <person name="Chan C."/>
            <person name="Rhodes N."/>
            <person name="Thang M."/>
        </authorList>
    </citation>
    <scope>NUCLEOTIDE SEQUENCE</scope>
</reference>
<keyword evidence="2" id="KW-0808">Transferase</keyword>
<feature type="compositionally biased region" description="Low complexity" evidence="4">
    <location>
        <begin position="467"/>
        <end position="478"/>
    </location>
</feature>
<evidence type="ECO:0000256" key="3">
    <source>
        <dbReference type="ARBA" id="ARBA00022691"/>
    </source>
</evidence>
<feature type="region of interest" description="Disordered" evidence="4">
    <location>
        <begin position="320"/>
        <end position="359"/>
    </location>
</feature>
<name>A0A9P1BX51_9DINO</name>
<evidence type="ECO:0000313" key="5">
    <source>
        <dbReference type="EMBL" id="CAI3981347.1"/>
    </source>
</evidence>
<dbReference type="EMBL" id="CAMXCT010000625">
    <property type="protein sequence ID" value="CAI3981347.1"/>
    <property type="molecule type" value="Genomic_DNA"/>
</dbReference>
<feature type="region of interest" description="Disordered" evidence="4">
    <location>
        <begin position="1"/>
        <end position="46"/>
    </location>
</feature>
<feature type="compositionally biased region" description="Basic and acidic residues" evidence="4">
    <location>
        <begin position="20"/>
        <end position="33"/>
    </location>
</feature>
<keyword evidence="3" id="KW-0949">S-adenosyl-L-methionine</keyword>
<dbReference type="GO" id="GO:0008168">
    <property type="term" value="F:methyltransferase activity"/>
    <property type="evidence" value="ECO:0007669"/>
    <property type="project" value="UniProtKB-KW"/>
</dbReference>
<dbReference type="EMBL" id="CAMXCT030000625">
    <property type="protein sequence ID" value="CAL4768659.1"/>
    <property type="molecule type" value="Genomic_DNA"/>
</dbReference>
<evidence type="ECO:0000256" key="1">
    <source>
        <dbReference type="ARBA" id="ARBA00022603"/>
    </source>
</evidence>
<feature type="region of interest" description="Disordered" evidence="4">
    <location>
        <begin position="421"/>
        <end position="497"/>
    </location>
</feature>
<keyword evidence="7" id="KW-1185">Reference proteome</keyword>
<dbReference type="Pfam" id="PF00145">
    <property type="entry name" value="DNA_methylase"/>
    <property type="match status" value="1"/>
</dbReference>
<dbReference type="InterPro" id="IPR029063">
    <property type="entry name" value="SAM-dependent_MTases_sf"/>
</dbReference>
<gene>
    <name evidence="5" type="ORF">C1SCF055_LOCUS9146</name>
</gene>
<evidence type="ECO:0000256" key="2">
    <source>
        <dbReference type="ARBA" id="ARBA00022679"/>
    </source>
</evidence>
<feature type="compositionally biased region" description="Acidic residues" evidence="4">
    <location>
        <begin position="323"/>
        <end position="341"/>
    </location>
</feature>
<evidence type="ECO:0000256" key="4">
    <source>
        <dbReference type="SAM" id="MobiDB-lite"/>
    </source>
</evidence>
<dbReference type="SUPFAM" id="SSF53335">
    <property type="entry name" value="S-adenosyl-L-methionine-dependent methyltransferases"/>
    <property type="match status" value="1"/>
</dbReference>
<dbReference type="PANTHER" id="PTHR46098:SF1">
    <property type="entry name" value="TRNA (CYTOSINE(38)-C(5))-METHYLTRANSFERASE"/>
    <property type="match status" value="1"/>
</dbReference>
<dbReference type="OrthoDB" id="438121at2759"/>
<sequence length="787" mass="87206">MPNWESSNQMDLWITPWEAMEEKQTSAESKNEPAADSGNADSDAHEIGEDKAAFGIESFETVMATYAELQASEDKQDKEDLQRLERHMTQARSLVKTYVVLEPETKSDEDLLESLKQSVAGSASGDAEKKTHTLVWYDQADAGEAQVQPHLRVPGLRNRGGHLQRFVRLVRQRKDPNQDLDPRDIYALCDCGKDGNKGRLIGVFCLAPEPDAAGKLQKPAPCKKQVRTWTATMSESSITERLAKVRGFSSINQIQRIHLITRNGLQLNEHQRLHSNGTNRGNFLGPFTASSWQQDSDAWLMRMKDKLVLLGKHGARIAVGGKEDDDDNIDASEGDDDEMEESGAKGGKPRDKNDMEPFLYHSPPSALCEELIQAVDPVAVVALAGDGRMAELCLERRIPFFGLAFTAEHCQALTARLEGHLGQQQQPAGRGDTASAQEEDLSQEKNKIDLSAVNGDEEGGEPAGSADGQIDGNNGQDGQVEKKPRKPKAKAKPETTAGDMLAELQKLAASAVECYPCQPYSVLGTGDGLESEDGKVLLYVLQRIRLTRPRTFLLENVENFQKFKKAYELVRDVLKALKDIGGKPYYKLQARVLNSKDHGVAQSRGRLYIVGVHDPVRDFRWPEPQAPVSLESALDPQDGSGPVWPHSKTEIRNLITCYKKLQDKRQPMRCDGIADIGMSSNWCQSSTPFSIGYAPCLTKSRCESNGYWSFSRQRKLHLSEYFRLQGIYPGRLQRPGDVTEAKMRAMVGNSFTVPVIAKIMDRLFYSAGLTSQPIAFDASTGDDGVWL</sequence>
<dbReference type="PANTHER" id="PTHR46098">
    <property type="entry name" value="TRNA (CYTOSINE(38)-C(5))-METHYLTRANSFERASE"/>
    <property type="match status" value="1"/>
</dbReference>
<accession>A0A9P1BX51</accession>
<protein>
    <submittedName>
        <fullName evidence="6">Type II methyltransferase M.NgoBI (M.NgoBI) (Cytosine-specific methyltransferase NgoBI) (M.NgoI) (Modification methylase NgoBI)</fullName>
    </submittedName>
</protein>
<keyword evidence="1 6" id="KW-0489">Methyltransferase</keyword>
<organism evidence="5">
    <name type="scientific">Cladocopium goreaui</name>
    <dbReference type="NCBI Taxonomy" id="2562237"/>
    <lineage>
        <taxon>Eukaryota</taxon>
        <taxon>Sar</taxon>
        <taxon>Alveolata</taxon>
        <taxon>Dinophyceae</taxon>
        <taxon>Suessiales</taxon>
        <taxon>Symbiodiniaceae</taxon>
        <taxon>Cladocopium</taxon>
    </lineage>
</organism>
<dbReference type="AlphaFoldDB" id="A0A9P1BX51"/>
<dbReference type="Gene3D" id="3.90.120.10">
    <property type="entry name" value="DNA Methylase, subunit A, domain 2"/>
    <property type="match status" value="1"/>
</dbReference>
<dbReference type="EMBL" id="CAMXCT020000625">
    <property type="protein sequence ID" value="CAL1134722.1"/>
    <property type="molecule type" value="Genomic_DNA"/>
</dbReference>